<feature type="domain" description="Putative restriction endonuclease" evidence="1">
    <location>
        <begin position="44"/>
        <end position="190"/>
    </location>
</feature>
<evidence type="ECO:0000313" key="2">
    <source>
        <dbReference type="EMBL" id="RKP15789.1"/>
    </source>
</evidence>
<dbReference type="GO" id="GO:0006302">
    <property type="term" value="P:double-strand break repair"/>
    <property type="evidence" value="ECO:0007669"/>
    <property type="project" value="UniProtKB-ARBA"/>
</dbReference>
<dbReference type="Pfam" id="PF05685">
    <property type="entry name" value="Uma2"/>
    <property type="match status" value="1"/>
</dbReference>
<evidence type="ECO:0000259" key="1">
    <source>
        <dbReference type="Pfam" id="PF05685"/>
    </source>
</evidence>
<dbReference type="InterPro" id="IPR011335">
    <property type="entry name" value="Restrct_endonuc-II-like"/>
</dbReference>
<accession>A0A4V1IYU6</accession>
<dbReference type="SUPFAM" id="SSF52980">
    <property type="entry name" value="Restriction endonuclease-like"/>
    <property type="match status" value="1"/>
</dbReference>
<sequence>MILDFSKTYSFDEFRDLNDNTLWPVLHEGSFISGVEYDSENFRIIPMPQVVVGREVVVSKLTKRLEIHCELHKIKGWTTTSQGGFVFDGDVRAPDVAFIPKTLLREATYRSLFHFDGEPIHPSFLIEVEDLTDKRKLDALRQKVYKYFQVPEVQECWLVDFWNNRVIIVKPEEGRRLRKIRLEFDEHLMDTESVLVSGDAAGHFTVRWGALRQEIYG</sequence>
<protein>
    <recommendedName>
        <fullName evidence="1">Putative restriction endonuclease domain-containing protein</fullName>
    </recommendedName>
</protein>
<name>A0A4V1IYU6_ROZAC</name>
<gene>
    <name evidence="2" type="ORF">ROZALSC1DRAFT_26045</name>
</gene>
<dbReference type="Proteomes" id="UP000281549">
    <property type="component" value="Unassembled WGS sequence"/>
</dbReference>
<feature type="non-terminal residue" evidence="2">
    <location>
        <position position="217"/>
    </location>
</feature>
<dbReference type="EMBL" id="ML007693">
    <property type="protein sequence ID" value="RKP15789.1"/>
    <property type="molecule type" value="Genomic_DNA"/>
</dbReference>
<evidence type="ECO:0000313" key="3">
    <source>
        <dbReference type="Proteomes" id="UP000281549"/>
    </source>
</evidence>
<organism evidence="2 3">
    <name type="scientific">Rozella allomycis (strain CSF55)</name>
    <dbReference type="NCBI Taxonomy" id="988480"/>
    <lineage>
        <taxon>Eukaryota</taxon>
        <taxon>Fungi</taxon>
        <taxon>Fungi incertae sedis</taxon>
        <taxon>Cryptomycota</taxon>
        <taxon>Cryptomycota incertae sedis</taxon>
        <taxon>Rozella</taxon>
    </lineage>
</organism>
<dbReference type="InterPro" id="IPR012296">
    <property type="entry name" value="Nuclease_put_TT1808"/>
</dbReference>
<dbReference type="CDD" id="cd06260">
    <property type="entry name" value="DUF820-like"/>
    <property type="match status" value="1"/>
</dbReference>
<reference evidence="3" key="1">
    <citation type="journal article" date="2018" name="Nat. Microbiol.">
        <title>Leveraging single-cell genomics to expand the fungal tree of life.</title>
        <authorList>
            <person name="Ahrendt S.R."/>
            <person name="Quandt C.A."/>
            <person name="Ciobanu D."/>
            <person name="Clum A."/>
            <person name="Salamov A."/>
            <person name="Andreopoulos B."/>
            <person name="Cheng J.F."/>
            <person name="Woyke T."/>
            <person name="Pelin A."/>
            <person name="Henrissat B."/>
            <person name="Reynolds N.K."/>
            <person name="Benny G.L."/>
            <person name="Smith M.E."/>
            <person name="James T.Y."/>
            <person name="Grigoriev I.V."/>
        </authorList>
    </citation>
    <scope>NUCLEOTIDE SEQUENCE [LARGE SCALE GENOMIC DNA]</scope>
    <source>
        <strain evidence="3">CSF55</strain>
    </source>
</reference>
<proteinExistence type="predicted"/>
<dbReference type="AlphaFoldDB" id="A0A4V1IYU6"/>
<dbReference type="Gene3D" id="3.90.1570.10">
    <property type="entry name" value="tt1808, chain A"/>
    <property type="match status" value="1"/>
</dbReference>
<dbReference type="InterPro" id="IPR008538">
    <property type="entry name" value="Uma2"/>
</dbReference>